<evidence type="ECO:0000256" key="6">
    <source>
        <dbReference type="ARBA" id="ARBA00023165"/>
    </source>
</evidence>
<dbReference type="GO" id="GO:0098671">
    <property type="term" value="P:adhesion receptor-mediated virion attachment to host cell"/>
    <property type="evidence" value="ECO:0007669"/>
    <property type="project" value="UniProtKB-KW"/>
</dbReference>
<name>A0AAD2GQT8_9CAUD</name>
<keyword evidence="4" id="KW-1161">Viral attachment to host cell</keyword>
<keyword evidence="3" id="KW-1227">Viral tail protein</keyword>
<gene>
    <name evidence="9" type="ORF">K10PH82C1_LOCUS50</name>
</gene>
<evidence type="ECO:0000313" key="10">
    <source>
        <dbReference type="Proteomes" id="UP001296230"/>
    </source>
</evidence>
<dbReference type="Pfam" id="PF03906">
    <property type="entry name" value="Phage_T7_tail"/>
    <property type="match status" value="1"/>
</dbReference>
<proteinExistence type="predicted"/>
<dbReference type="InterPro" id="IPR005604">
    <property type="entry name" value="Phage_T7_tail_fibre-like_N"/>
</dbReference>
<evidence type="ECO:0000256" key="2">
    <source>
        <dbReference type="ARBA" id="ARBA00022581"/>
    </source>
</evidence>
<evidence type="ECO:0000256" key="1">
    <source>
        <dbReference type="ARBA" id="ARBA00004328"/>
    </source>
</evidence>
<keyword evidence="7" id="KW-1160">Virus entry into host cell</keyword>
<keyword evidence="5" id="KW-0946">Virion</keyword>
<protein>
    <submittedName>
        <fullName evidence="9">Tail spike protein</fullName>
    </submittedName>
</protein>
<feature type="domain" description="Bacteriophage T7 tail fibre protein-like N-terminal" evidence="8">
    <location>
        <begin position="1"/>
        <end position="135"/>
    </location>
</feature>
<dbReference type="GO" id="GO:0098015">
    <property type="term" value="C:virus tail"/>
    <property type="evidence" value="ECO:0007669"/>
    <property type="project" value="UniProtKB-KW"/>
</dbReference>
<evidence type="ECO:0000256" key="4">
    <source>
        <dbReference type="ARBA" id="ARBA00022804"/>
    </source>
</evidence>
<keyword evidence="10" id="KW-1185">Reference proteome</keyword>
<accession>A0AAD2GQT8</accession>
<evidence type="ECO:0000256" key="7">
    <source>
        <dbReference type="ARBA" id="ARBA00023296"/>
    </source>
</evidence>
<sequence length="913" mass="97306">MAITVRTVTTFPLDDAQRDFNINFDYLARKFVQVAVIDSTLSKPRKELVLGTDFRFTTKTSLNTTIAWGPNDGYDRIEIRRVTSTTERVVDFADGSILRATDLNASQVQSIHIAEEARDAALLAMPQDDNGNLDARNRRIVRLAPGIDGADAINKNQLDQTLGEAGGILSDMDALAKLVQEYIANFINDPASVRNVNFVYNGGAAMGGEQSFKIIRPEPTLGVPYIYINGDRQDVGYQYSFDQPTQTVTLVKPLVAGDFVVAVTAEGSIPFLDLIAGATGAASIGKAGGGTVQDGLDMSLHGTDVHKDTVKAGTVDQILAINQVNNGRDLRGKEFVMPHGTFYASRTLRTRGLSAAEPKYTTFSWKGQGSTFTKLIHPATGGPGAGDIAYMDYLKDVEMSGFSMDNTPLGAGTSSTNTKNGQFWIRHSEDSRFDDLRFAGGDALTFCLDHCKNIISTDLKVDYQLRYPVGTGKSPLIVGDYSEQCMFIGGYVKTVSPDGSIMYSGDLADNDQANDTKWAFINLYGLTFEQKPNSNACMWQEGEGAPSNAHFIGMNYVNNGIGHGVSEKAVGTDLGSTFRQAQVRAIWNRAEYISIGGHFLDNDAKYPAGTGGAGAAATGAVHNDNAKFTSLVGDYFRGNAADYTDYTGATARNPENSAHITNAKLTSLIRTAASSNSQHLAIVNSQLTDPARISGGGNGRLHISLIGSHCIGPLGNFGHGQSETQLDAIGSTFTAAGSTETLITQSGVGNISFSKCVIREYVSLTAGNSGRVSFDNVTFDSVTFTEADLSARYINCKFINCVNSPDTNGNHFMADSTNRPSSARTTVTLGAGGTYQFPAWVTQDRGVYQVSVGGNGANLPAAMGIIGRASATGTGVWTPQFESTQGSVVVSWAPGGRITVTVTAAGNYTIGIN</sequence>
<dbReference type="GO" id="GO:0098994">
    <property type="term" value="P:symbiont entry into host cell via disruption of host cell envelope"/>
    <property type="evidence" value="ECO:0007669"/>
    <property type="project" value="UniProtKB-KW"/>
</dbReference>
<evidence type="ECO:0000259" key="8">
    <source>
        <dbReference type="Pfam" id="PF03906"/>
    </source>
</evidence>
<dbReference type="EMBL" id="OY757061">
    <property type="protein sequence ID" value="CAK1344599.1"/>
    <property type="molecule type" value="Genomic_DNA"/>
</dbReference>
<reference evidence="9" key="1">
    <citation type="submission" date="2023-10" db="EMBL/GenBank/DDBJ databases">
        <authorList>
            <person name="Robby Concha-Eloko"/>
            <person name="Pilar Barberan- Martinez"/>
            <person name="Rafael Sanjuan"/>
            <person name="Pilar Domingo-Calap"/>
        </authorList>
    </citation>
    <scope>NUCLEOTIDE SEQUENCE</scope>
</reference>
<evidence type="ECO:0000256" key="3">
    <source>
        <dbReference type="ARBA" id="ARBA00022732"/>
    </source>
</evidence>
<evidence type="ECO:0000313" key="9">
    <source>
        <dbReference type="EMBL" id="CAK1344599.1"/>
    </source>
</evidence>
<dbReference type="Proteomes" id="UP001296230">
    <property type="component" value="Chromosome"/>
</dbReference>
<comment type="subcellular location">
    <subcellularLocation>
        <location evidence="1">Virion</location>
    </subcellularLocation>
</comment>
<organism evidence="9 10">
    <name type="scientific">Klebsiella phage vB_Kpn_K10PH82C1</name>
    <dbReference type="NCBI Taxonomy" id="3071631"/>
    <lineage>
        <taxon>Viruses</taxon>
        <taxon>Duplodnaviria</taxon>
        <taxon>Heunggongvirae</taxon>
        <taxon>Uroviricota</taxon>
        <taxon>Caudoviricetes</taxon>
        <taxon>Autographivirales</taxon>
        <taxon>Autotranscriptaviridae</taxon>
        <taxon>Studiervirinae</taxon>
        <taxon>Benllochvirus</taxon>
        <taxon>Benllochvirus K10PH82C1</taxon>
    </lineage>
</organism>
<dbReference type="GO" id="GO:0098996">
    <property type="term" value="P:symbiont entry into host cell via disruption of host cell glycocalyx"/>
    <property type="evidence" value="ECO:0007669"/>
    <property type="project" value="UniProtKB-KW"/>
</dbReference>
<keyword evidence="2" id="KW-0945">Host-virus interaction</keyword>
<keyword evidence="6" id="KW-1233">Viral attachment to host adhesion receptor</keyword>
<evidence type="ECO:0000256" key="5">
    <source>
        <dbReference type="ARBA" id="ARBA00022844"/>
    </source>
</evidence>